<evidence type="ECO:0000313" key="3">
    <source>
        <dbReference type="Proteomes" id="UP000320672"/>
    </source>
</evidence>
<gene>
    <name evidence="2" type="ORF">FF011L_34950</name>
</gene>
<dbReference type="Proteomes" id="UP000320672">
    <property type="component" value="Chromosome"/>
</dbReference>
<dbReference type="InterPro" id="IPR014710">
    <property type="entry name" value="RmlC-like_jellyroll"/>
</dbReference>
<dbReference type="InterPro" id="IPR028013">
    <property type="entry name" value="DUF4437"/>
</dbReference>
<name>A0A517MIJ4_9BACT</name>
<feature type="signal peptide" evidence="1">
    <location>
        <begin position="1"/>
        <end position="32"/>
    </location>
</feature>
<dbReference type="InterPro" id="IPR011051">
    <property type="entry name" value="RmlC_Cupin_sf"/>
</dbReference>
<evidence type="ECO:0008006" key="4">
    <source>
        <dbReference type="Google" id="ProtNLM"/>
    </source>
</evidence>
<accession>A0A517MIJ4</accession>
<sequence length="143" mass="15301" precursor="true">MAIRISFAHKPKRRLLRALLLLAFAIAACATASNGIAQETEITPTSSVVLASEVEWTHLNPTRGEASPQAATLWGDRAGTEATGFLVKFGDGFSSPPHIHNVTYRGVVIGGDVHNDNREAEPMWMPAGSFWTQPAGEPHIAAS</sequence>
<dbReference type="KEGG" id="rml:FF011L_34950"/>
<keyword evidence="1" id="KW-0732">Signal</keyword>
<dbReference type="OrthoDB" id="291085at2"/>
<dbReference type="RefSeq" id="WP_145352689.1">
    <property type="nucleotide sequence ID" value="NZ_CP036262.1"/>
</dbReference>
<reference evidence="2 3" key="1">
    <citation type="submission" date="2019-02" db="EMBL/GenBank/DDBJ databases">
        <title>Deep-cultivation of Planctomycetes and their phenomic and genomic characterization uncovers novel biology.</title>
        <authorList>
            <person name="Wiegand S."/>
            <person name="Jogler M."/>
            <person name="Boedeker C."/>
            <person name="Pinto D."/>
            <person name="Vollmers J."/>
            <person name="Rivas-Marin E."/>
            <person name="Kohn T."/>
            <person name="Peeters S.H."/>
            <person name="Heuer A."/>
            <person name="Rast P."/>
            <person name="Oberbeckmann S."/>
            <person name="Bunk B."/>
            <person name="Jeske O."/>
            <person name="Meyerdierks A."/>
            <person name="Storesund J.E."/>
            <person name="Kallscheuer N."/>
            <person name="Luecker S."/>
            <person name="Lage O.M."/>
            <person name="Pohl T."/>
            <person name="Merkel B.J."/>
            <person name="Hornburger P."/>
            <person name="Mueller R.-W."/>
            <person name="Bruemmer F."/>
            <person name="Labrenz M."/>
            <person name="Spormann A.M."/>
            <person name="Op den Camp H."/>
            <person name="Overmann J."/>
            <person name="Amann R."/>
            <person name="Jetten M.S.M."/>
            <person name="Mascher T."/>
            <person name="Medema M.H."/>
            <person name="Devos D.P."/>
            <person name="Kaster A.-K."/>
            <person name="Ovreas L."/>
            <person name="Rohde M."/>
            <person name="Galperin M.Y."/>
            <person name="Jogler C."/>
        </authorList>
    </citation>
    <scope>NUCLEOTIDE SEQUENCE [LARGE SCALE GENOMIC DNA]</scope>
    <source>
        <strain evidence="2 3">FF011L</strain>
    </source>
</reference>
<dbReference type="EMBL" id="CP036262">
    <property type="protein sequence ID" value="QDS94715.1"/>
    <property type="molecule type" value="Genomic_DNA"/>
</dbReference>
<evidence type="ECO:0000313" key="2">
    <source>
        <dbReference type="EMBL" id="QDS94715.1"/>
    </source>
</evidence>
<feature type="chain" id="PRO_5022204788" description="ChrR Cupin-like domain protein" evidence="1">
    <location>
        <begin position="33"/>
        <end position="143"/>
    </location>
</feature>
<dbReference type="PROSITE" id="PS51257">
    <property type="entry name" value="PROKAR_LIPOPROTEIN"/>
    <property type="match status" value="1"/>
</dbReference>
<keyword evidence="3" id="KW-1185">Reference proteome</keyword>
<dbReference type="Gene3D" id="2.60.120.10">
    <property type="entry name" value="Jelly Rolls"/>
    <property type="match status" value="1"/>
</dbReference>
<dbReference type="AlphaFoldDB" id="A0A517MIJ4"/>
<evidence type="ECO:0000256" key="1">
    <source>
        <dbReference type="SAM" id="SignalP"/>
    </source>
</evidence>
<protein>
    <recommendedName>
        <fullName evidence="4">ChrR Cupin-like domain protein</fullName>
    </recommendedName>
</protein>
<organism evidence="2 3">
    <name type="scientific">Roseimaritima multifibrata</name>
    <dbReference type="NCBI Taxonomy" id="1930274"/>
    <lineage>
        <taxon>Bacteria</taxon>
        <taxon>Pseudomonadati</taxon>
        <taxon>Planctomycetota</taxon>
        <taxon>Planctomycetia</taxon>
        <taxon>Pirellulales</taxon>
        <taxon>Pirellulaceae</taxon>
        <taxon>Roseimaritima</taxon>
    </lineage>
</organism>
<dbReference type="Pfam" id="PF14499">
    <property type="entry name" value="DUF4437"/>
    <property type="match status" value="1"/>
</dbReference>
<proteinExistence type="predicted"/>
<dbReference type="SUPFAM" id="SSF51182">
    <property type="entry name" value="RmlC-like cupins"/>
    <property type="match status" value="1"/>
</dbReference>
<dbReference type="CDD" id="cd06989">
    <property type="entry name" value="cupin_DRT102"/>
    <property type="match status" value="1"/>
</dbReference>